<evidence type="ECO:0000256" key="3">
    <source>
        <dbReference type="ARBA" id="ARBA00023295"/>
    </source>
</evidence>
<evidence type="ECO:0000259" key="6">
    <source>
        <dbReference type="Pfam" id="PF12708"/>
    </source>
</evidence>
<name>A0A917N4C2_9SPHI</name>
<feature type="chain" id="PRO_5038031076" evidence="5">
    <location>
        <begin position="25"/>
        <end position="553"/>
    </location>
</feature>
<keyword evidence="3 4" id="KW-0326">Glycosidase</keyword>
<dbReference type="SMART" id="SM00710">
    <property type="entry name" value="PbH1"/>
    <property type="match status" value="5"/>
</dbReference>
<dbReference type="InterPro" id="IPR006626">
    <property type="entry name" value="PbH1"/>
</dbReference>
<evidence type="ECO:0000256" key="1">
    <source>
        <dbReference type="ARBA" id="ARBA00008834"/>
    </source>
</evidence>
<dbReference type="SUPFAM" id="SSF51126">
    <property type="entry name" value="Pectin lyase-like"/>
    <property type="match status" value="1"/>
</dbReference>
<evidence type="ECO:0000313" key="8">
    <source>
        <dbReference type="Proteomes" id="UP000662074"/>
    </source>
</evidence>
<proteinExistence type="inferred from homology"/>
<feature type="signal peptide" evidence="5">
    <location>
        <begin position="1"/>
        <end position="24"/>
    </location>
</feature>
<dbReference type="RefSeq" id="WP_415783274.1">
    <property type="nucleotide sequence ID" value="NZ_CBCSDW010000011.1"/>
</dbReference>
<evidence type="ECO:0000256" key="2">
    <source>
        <dbReference type="ARBA" id="ARBA00022801"/>
    </source>
</evidence>
<evidence type="ECO:0000256" key="5">
    <source>
        <dbReference type="SAM" id="SignalP"/>
    </source>
</evidence>
<sequence length="553" mass="60200">MKLMNNKNICLALLLAIAGFNATAQTKPYSWTNLPKAVRPVFKKDTFNIVKYGAKADGITLNTQSINNAITACSTKGGGVVLIPDGLWMTGPIQLKSNVDLHVSRAALLQFTDDKSQYKIIEGNWEGHAAYRNESPISGTNLTNIAITGEGVIDGNGEVWRLIGKDRLTEEEWKRKVASGGVVSENGKTWYPSAAYAKAAKTPKAGYIEPGSSAASAAEYKDYYRPNMLVLTNCKKVLLKNTTFQNSPAWCLHTLMCQDLTLEGVRVRNPWNAANGDGIDVESCKNVMIDNSTFDCGDDGICVKSGRDEEGRKRGMPTENMVVKNSIVYRAHGGFVIGSEMSGGARNIFVSNCTFIGTDIGLRFKTTRGRGGVVENIYIKNIAMKDIITSAILFDMYYMGKSPTDDELVSDATLPPVTEATPQFRNFYVNNVSCNGADKALMVRGLPEMAIKNINLENLSMKTNKGIEIIEGKDINLKNIYIESKNSKPLISIVNASGVKFDNLRYGADTDLLFSVSGKKTGTIQVTNSNTSKAKNKVEFKSGADSKSLVASN</sequence>
<dbReference type="Pfam" id="PF00295">
    <property type="entry name" value="Glyco_hydro_28"/>
    <property type="match status" value="1"/>
</dbReference>
<comment type="caution">
    <text evidence="7">The sequence shown here is derived from an EMBL/GenBank/DDBJ whole genome shotgun (WGS) entry which is preliminary data.</text>
</comment>
<dbReference type="GO" id="GO:0005975">
    <property type="term" value="P:carbohydrate metabolic process"/>
    <property type="evidence" value="ECO:0007669"/>
    <property type="project" value="InterPro"/>
</dbReference>
<dbReference type="InterPro" id="IPR051801">
    <property type="entry name" value="GH28_Enzymes"/>
</dbReference>
<dbReference type="EMBL" id="BMDO01000009">
    <property type="protein sequence ID" value="GGI51952.1"/>
    <property type="molecule type" value="Genomic_DNA"/>
</dbReference>
<keyword evidence="8" id="KW-1185">Reference proteome</keyword>
<evidence type="ECO:0000313" key="7">
    <source>
        <dbReference type="EMBL" id="GGI51952.1"/>
    </source>
</evidence>
<dbReference type="PANTHER" id="PTHR31339:SF9">
    <property type="entry name" value="PLASMIN AND FIBRONECTIN-BINDING PROTEIN A"/>
    <property type="match status" value="1"/>
</dbReference>
<dbReference type="PANTHER" id="PTHR31339">
    <property type="entry name" value="PECTIN LYASE-RELATED"/>
    <property type="match status" value="1"/>
</dbReference>
<dbReference type="GO" id="GO:0004650">
    <property type="term" value="F:polygalacturonase activity"/>
    <property type="evidence" value="ECO:0007669"/>
    <property type="project" value="InterPro"/>
</dbReference>
<dbReference type="InterPro" id="IPR012334">
    <property type="entry name" value="Pectin_lyas_fold"/>
</dbReference>
<dbReference type="Proteomes" id="UP000662074">
    <property type="component" value="Unassembled WGS sequence"/>
</dbReference>
<dbReference type="Pfam" id="PF12708">
    <property type="entry name" value="Pect-lyase_RHGA_epim"/>
    <property type="match status" value="1"/>
</dbReference>
<comment type="similarity">
    <text evidence="1 4">Belongs to the glycosyl hydrolase 28 family.</text>
</comment>
<dbReference type="InterPro" id="IPR011050">
    <property type="entry name" value="Pectin_lyase_fold/virulence"/>
</dbReference>
<feature type="domain" description="Rhamnogalacturonase A/B/Epimerase-like pectate lyase" evidence="6">
    <location>
        <begin position="47"/>
        <end position="101"/>
    </location>
</feature>
<gene>
    <name evidence="7" type="ORF">GCM10011425_31640</name>
</gene>
<keyword evidence="5" id="KW-0732">Signal</keyword>
<dbReference type="AlphaFoldDB" id="A0A917N4C2"/>
<protein>
    <submittedName>
        <fullName evidence="7">Glycoside hydrolase</fullName>
    </submittedName>
</protein>
<keyword evidence="2 4" id="KW-0378">Hydrolase</keyword>
<dbReference type="InterPro" id="IPR000743">
    <property type="entry name" value="Glyco_hydro_28"/>
</dbReference>
<evidence type="ECO:0000256" key="4">
    <source>
        <dbReference type="RuleBase" id="RU361169"/>
    </source>
</evidence>
<accession>A0A917N4C2</accession>
<reference evidence="7" key="2">
    <citation type="submission" date="2020-09" db="EMBL/GenBank/DDBJ databases">
        <authorList>
            <person name="Sun Q."/>
            <person name="Sedlacek I."/>
        </authorList>
    </citation>
    <scope>NUCLEOTIDE SEQUENCE</scope>
    <source>
        <strain evidence="7">CCM 8711</strain>
    </source>
</reference>
<organism evidence="7 8">
    <name type="scientific">Mucilaginibacter galii</name>
    <dbReference type="NCBI Taxonomy" id="2005073"/>
    <lineage>
        <taxon>Bacteria</taxon>
        <taxon>Pseudomonadati</taxon>
        <taxon>Bacteroidota</taxon>
        <taxon>Sphingobacteriia</taxon>
        <taxon>Sphingobacteriales</taxon>
        <taxon>Sphingobacteriaceae</taxon>
        <taxon>Mucilaginibacter</taxon>
    </lineage>
</organism>
<dbReference type="InterPro" id="IPR024535">
    <property type="entry name" value="RHGA/B-epi-like_pectate_lyase"/>
</dbReference>
<reference evidence="7" key="1">
    <citation type="journal article" date="2014" name="Int. J. Syst. Evol. Microbiol.">
        <title>Complete genome sequence of Corynebacterium casei LMG S-19264T (=DSM 44701T), isolated from a smear-ripened cheese.</title>
        <authorList>
            <consortium name="US DOE Joint Genome Institute (JGI-PGF)"/>
            <person name="Walter F."/>
            <person name="Albersmeier A."/>
            <person name="Kalinowski J."/>
            <person name="Ruckert C."/>
        </authorList>
    </citation>
    <scope>NUCLEOTIDE SEQUENCE</scope>
    <source>
        <strain evidence="7">CCM 8711</strain>
    </source>
</reference>
<dbReference type="Gene3D" id="2.160.20.10">
    <property type="entry name" value="Single-stranded right-handed beta-helix, Pectin lyase-like"/>
    <property type="match status" value="1"/>
</dbReference>